<accession>A0ABY6TM61</accession>
<evidence type="ECO:0000313" key="4">
    <source>
        <dbReference type="Proteomes" id="UP000308167"/>
    </source>
</evidence>
<keyword evidence="1" id="KW-0812">Transmembrane</keyword>
<dbReference type="InterPro" id="IPR037185">
    <property type="entry name" value="EmrE-like"/>
</dbReference>
<feature type="transmembrane region" description="Helical" evidence="1">
    <location>
        <begin position="150"/>
        <end position="168"/>
    </location>
</feature>
<dbReference type="PANTHER" id="PTHR22911:SF137">
    <property type="entry name" value="SOLUTE CARRIER FAMILY 35 MEMBER G2-RELATED"/>
    <property type="match status" value="1"/>
</dbReference>
<evidence type="ECO:0000313" key="3">
    <source>
        <dbReference type="EMBL" id="VTU07989.1"/>
    </source>
</evidence>
<dbReference type="EMBL" id="CABFKI010000007">
    <property type="protein sequence ID" value="VTU07989.1"/>
    <property type="molecule type" value="Genomic_DNA"/>
</dbReference>
<keyword evidence="1" id="KW-1133">Transmembrane helix</keyword>
<keyword evidence="4" id="KW-1185">Reference proteome</keyword>
<dbReference type="Proteomes" id="UP000308167">
    <property type="component" value="Unassembled WGS sequence"/>
</dbReference>
<dbReference type="SUPFAM" id="SSF103481">
    <property type="entry name" value="Multidrug resistance efflux transporter EmrE"/>
    <property type="match status" value="2"/>
</dbReference>
<feature type="transmembrane region" description="Helical" evidence="1">
    <location>
        <begin position="66"/>
        <end position="87"/>
    </location>
</feature>
<evidence type="ECO:0000259" key="2">
    <source>
        <dbReference type="Pfam" id="PF00892"/>
    </source>
</evidence>
<keyword evidence="1" id="KW-0472">Membrane</keyword>
<reference evidence="3 4" key="1">
    <citation type="submission" date="2019-05" db="EMBL/GenBank/DDBJ databases">
        <authorList>
            <consortium name="Pathogen Informatics"/>
        </authorList>
    </citation>
    <scope>NUCLEOTIDE SEQUENCE [LARGE SCALE GENOMIC DNA]</scope>
    <source>
        <strain evidence="3 4">NM319</strain>
    </source>
</reference>
<feature type="transmembrane region" description="Helical" evidence="1">
    <location>
        <begin position="124"/>
        <end position="144"/>
    </location>
</feature>
<dbReference type="Pfam" id="PF00892">
    <property type="entry name" value="EamA"/>
    <property type="match status" value="2"/>
</dbReference>
<dbReference type="PANTHER" id="PTHR22911">
    <property type="entry name" value="ACYL-MALONYL CONDENSING ENZYME-RELATED"/>
    <property type="match status" value="1"/>
</dbReference>
<feature type="transmembrane region" description="Helical" evidence="1">
    <location>
        <begin position="238"/>
        <end position="257"/>
    </location>
</feature>
<evidence type="ECO:0000256" key="1">
    <source>
        <dbReference type="SAM" id="Phobius"/>
    </source>
</evidence>
<organism evidence="3 4">
    <name type="scientific">Actinobacillus porcinus</name>
    <dbReference type="NCBI Taxonomy" id="51048"/>
    <lineage>
        <taxon>Bacteria</taxon>
        <taxon>Pseudomonadati</taxon>
        <taxon>Pseudomonadota</taxon>
        <taxon>Gammaproteobacteria</taxon>
        <taxon>Pasteurellales</taxon>
        <taxon>Pasteurellaceae</taxon>
        <taxon>Actinobacillus</taxon>
    </lineage>
</organism>
<dbReference type="InterPro" id="IPR000620">
    <property type="entry name" value="EamA_dom"/>
</dbReference>
<feature type="transmembrane region" description="Helical" evidence="1">
    <location>
        <begin position="263"/>
        <end position="281"/>
    </location>
</feature>
<feature type="transmembrane region" description="Helical" evidence="1">
    <location>
        <begin position="36"/>
        <end position="54"/>
    </location>
</feature>
<feature type="transmembrane region" description="Helical" evidence="1">
    <location>
        <begin position="93"/>
        <end position="115"/>
    </location>
</feature>
<feature type="domain" description="EamA" evidence="2">
    <location>
        <begin position="150"/>
        <end position="279"/>
    </location>
</feature>
<feature type="transmembrane region" description="Helical" evidence="1">
    <location>
        <begin position="180"/>
        <end position="197"/>
    </location>
</feature>
<dbReference type="Gene3D" id="1.10.3730.20">
    <property type="match status" value="1"/>
</dbReference>
<feature type="domain" description="EamA" evidence="2">
    <location>
        <begin position="10"/>
        <end position="137"/>
    </location>
</feature>
<feature type="transmembrane region" description="Helical" evidence="1">
    <location>
        <begin position="209"/>
        <end position="226"/>
    </location>
</feature>
<name>A0ABY6TM61_9PAST</name>
<gene>
    <name evidence="3" type="ORF">SAMEA1410922_01238</name>
</gene>
<comment type="caution">
    <text evidence="3">The sequence shown here is derived from an EMBL/GenBank/DDBJ whole genome shotgun (WGS) entry which is preliminary data.</text>
</comment>
<sequence>MMNKHTLALLKVHGTAVLFGASGIFGALIQSSADTLVLGRVWIAFFMISLYFLWQKQSLTPLAKKDIGQLALSGVLLAAHWVTFFVAVKVGGVALATLGFAGFPAFVALFEVIFFKEKLHLKELILLVAITIGLILVTPEFTLGSEGTQGLLWGVFSALSYGILAIVNRKSMSKLSGTQASWWQYLFAGLILLPFSAEKLLVVSAVDWFWIFCIGFLCTTVAYTLFVSSLDTINARTASMIISLEPVYAIAIAWICFNEVPTLRMLIGGAIILLSVAWANLKK</sequence>
<proteinExistence type="predicted"/>
<protein>
    <submittedName>
        <fullName evidence="3">Predicted permease, DMT superfamily</fullName>
    </submittedName>
</protein>